<gene>
    <name evidence="2" type="ORF">CBE89_04560</name>
</gene>
<feature type="domain" description="Integrase catalytic" evidence="1">
    <location>
        <begin position="35"/>
        <end position="90"/>
    </location>
</feature>
<dbReference type="Pfam" id="PF13333">
    <property type="entry name" value="rve_2"/>
    <property type="match status" value="1"/>
</dbReference>
<dbReference type="GO" id="GO:0015074">
    <property type="term" value="P:DNA integration"/>
    <property type="evidence" value="ECO:0007669"/>
    <property type="project" value="InterPro"/>
</dbReference>
<dbReference type="EMBL" id="CP021252">
    <property type="protein sequence ID" value="ART20843.1"/>
    <property type="molecule type" value="Genomic_DNA"/>
</dbReference>
<dbReference type="Proteomes" id="UP000250197">
    <property type="component" value="Chromosome"/>
</dbReference>
<sequence length="117" mass="13825">MFQIFPSTQTEQNLGHFSVQSMSRKANCYDNAVTENFFGHLKTEMYNGEAFGTVEELTQAIEDYIQWYDTERIQQRLKGLTPMHYRNQALEPPSRLELNQSNFWGLVHPGWRSFLMR</sequence>
<protein>
    <recommendedName>
        <fullName evidence="1">Integrase catalytic domain-containing protein</fullName>
    </recommendedName>
</protein>
<dbReference type="PANTHER" id="PTHR46889:SF4">
    <property type="entry name" value="TRANSPOSASE INSO FOR INSERTION SEQUENCE ELEMENT IS911B-RELATED"/>
    <property type="match status" value="1"/>
</dbReference>
<dbReference type="GO" id="GO:0003676">
    <property type="term" value="F:nucleic acid binding"/>
    <property type="evidence" value="ECO:0007669"/>
    <property type="project" value="InterPro"/>
</dbReference>
<accession>A0A2Z2IXX3</accession>
<dbReference type="InterPro" id="IPR050900">
    <property type="entry name" value="Transposase_IS3/IS150/IS904"/>
</dbReference>
<evidence type="ECO:0000313" key="2">
    <source>
        <dbReference type="EMBL" id="ART20843.1"/>
    </source>
</evidence>
<evidence type="ECO:0000259" key="1">
    <source>
        <dbReference type="Pfam" id="PF13333"/>
    </source>
</evidence>
<dbReference type="PANTHER" id="PTHR46889">
    <property type="entry name" value="TRANSPOSASE INSF FOR INSERTION SEQUENCE IS3B-RELATED"/>
    <property type="match status" value="1"/>
</dbReference>
<evidence type="ECO:0000313" key="3">
    <source>
        <dbReference type="Proteomes" id="UP000250197"/>
    </source>
</evidence>
<proteinExistence type="predicted"/>
<dbReference type="InterPro" id="IPR036397">
    <property type="entry name" value="RNaseH_sf"/>
</dbReference>
<dbReference type="SUPFAM" id="SSF53098">
    <property type="entry name" value="Ribonuclease H-like"/>
    <property type="match status" value="1"/>
</dbReference>
<name>A0A2Z2IXX3_CORST</name>
<organism evidence="2 3">
    <name type="scientific">Corynebacterium striatum</name>
    <dbReference type="NCBI Taxonomy" id="43770"/>
    <lineage>
        <taxon>Bacteria</taxon>
        <taxon>Bacillati</taxon>
        <taxon>Actinomycetota</taxon>
        <taxon>Actinomycetes</taxon>
        <taxon>Mycobacteriales</taxon>
        <taxon>Corynebacteriaceae</taxon>
        <taxon>Corynebacterium</taxon>
    </lineage>
</organism>
<dbReference type="InterPro" id="IPR001584">
    <property type="entry name" value="Integrase_cat-core"/>
</dbReference>
<dbReference type="Gene3D" id="3.30.420.10">
    <property type="entry name" value="Ribonuclease H-like superfamily/Ribonuclease H"/>
    <property type="match status" value="1"/>
</dbReference>
<reference evidence="2 3" key="1">
    <citation type="submission" date="2017-05" db="EMBL/GenBank/DDBJ databases">
        <title>Complete genome sequence of Corynebacterium striatum KC-Na-1 isolated from Neophocaena asiaeorientalis in Korea.</title>
        <authorList>
            <person name="Kim J.H."/>
            <person name="Lee K."/>
        </authorList>
    </citation>
    <scope>NUCLEOTIDE SEQUENCE [LARGE SCALE GENOMIC DNA]</scope>
    <source>
        <strain evidence="2 3">KC-Na-01</strain>
    </source>
</reference>
<dbReference type="AlphaFoldDB" id="A0A2Z2IXX3"/>
<dbReference type="KEGG" id="cstr:CBE89_04560"/>
<dbReference type="InterPro" id="IPR012337">
    <property type="entry name" value="RNaseH-like_sf"/>
</dbReference>